<evidence type="ECO:0000313" key="2">
    <source>
        <dbReference type="EMBL" id="CAH0098938.1"/>
    </source>
</evidence>
<dbReference type="AlphaFoldDB" id="A0A8J2RB90"/>
<dbReference type="GO" id="GO:0005802">
    <property type="term" value="C:trans-Golgi network"/>
    <property type="evidence" value="ECO:0007669"/>
    <property type="project" value="InterPro"/>
</dbReference>
<reference evidence="2" key="1">
    <citation type="submission" date="2021-11" db="EMBL/GenBank/DDBJ databases">
        <authorList>
            <person name="Schell T."/>
        </authorList>
    </citation>
    <scope>NUCLEOTIDE SEQUENCE</scope>
    <source>
        <strain evidence="2">M5</strain>
    </source>
</reference>
<dbReference type="GO" id="GO:0032367">
    <property type="term" value="P:intracellular cholesterol transport"/>
    <property type="evidence" value="ECO:0007669"/>
    <property type="project" value="InterPro"/>
</dbReference>
<feature type="compositionally biased region" description="Low complexity" evidence="1">
    <location>
        <begin position="155"/>
        <end position="171"/>
    </location>
</feature>
<feature type="region of interest" description="Disordered" evidence="1">
    <location>
        <begin position="152"/>
        <end position="179"/>
    </location>
</feature>
<dbReference type="InterPro" id="IPR006594">
    <property type="entry name" value="LisH"/>
</dbReference>
<feature type="compositionally biased region" description="Polar residues" evidence="1">
    <location>
        <begin position="266"/>
        <end position="297"/>
    </location>
</feature>
<evidence type="ECO:0008006" key="4">
    <source>
        <dbReference type="Google" id="ProtNLM"/>
    </source>
</evidence>
<comment type="caution">
    <text evidence="2">The sequence shown here is derived from an EMBL/GenBank/DDBJ whole genome shotgun (WGS) entry which is preliminary data.</text>
</comment>
<accession>A0A8J2RB90</accession>
<dbReference type="PANTHER" id="PTHR32059">
    <property type="entry name" value="RAB11-BINDING PROTEIN RELCH"/>
    <property type="match status" value="1"/>
</dbReference>
<dbReference type="InterPro" id="IPR040362">
    <property type="entry name" value="RELCH"/>
</dbReference>
<name>A0A8J2RB90_9CRUS</name>
<dbReference type="GO" id="GO:0055037">
    <property type="term" value="C:recycling endosome"/>
    <property type="evidence" value="ECO:0007669"/>
    <property type="project" value="TreeGrafter"/>
</dbReference>
<proteinExistence type="predicted"/>
<evidence type="ECO:0000313" key="3">
    <source>
        <dbReference type="Proteomes" id="UP000789390"/>
    </source>
</evidence>
<dbReference type="Proteomes" id="UP000789390">
    <property type="component" value="Unassembled WGS sequence"/>
</dbReference>
<organism evidence="2 3">
    <name type="scientific">Daphnia galeata</name>
    <dbReference type="NCBI Taxonomy" id="27404"/>
    <lineage>
        <taxon>Eukaryota</taxon>
        <taxon>Metazoa</taxon>
        <taxon>Ecdysozoa</taxon>
        <taxon>Arthropoda</taxon>
        <taxon>Crustacea</taxon>
        <taxon>Branchiopoda</taxon>
        <taxon>Diplostraca</taxon>
        <taxon>Cladocera</taxon>
        <taxon>Anomopoda</taxon>
        <taxon>Daphniidae</taxon>
        <taxon>Daphnia</taxon>
    </lineage>
</organism>
<evidence type="ECO:0000256" key="1">
    <source>
        <dbReference type="SAM" id="MobiDB-lite"/>
    </source>
</evidence>
<dbReference type="PANTHER" id="PTHR32059:SF0">
    <property type="entry name" value="RAB11-BINDING PROTEIN RELCH"/>
    <property type="match status" value="1"/>
</dbReference>
<dbReference type="SMART" id="SM00667">
    <property type="entry name" value="LisH"/>
    <property type="match status" value="1"/>
</dbReference>
<dbReference type="PROSITE" id="PS50896">
    <property type="entry name" value="LISH"/>
    <property type="match status" value="1"/>
</dbReference>
<gene>
    <name evidence="2" type="ORF">DGAL_LOCUS1046</name>
</gene>
<protein>
    <recommendedName>
        <fullName evidence="4">LisH domain-containing protein</fullName>
    </recommendedName>
</protein>
<dbReference type="OrthoDB" id="1695393at2759"/>
<sequence>MSTKSLDLSLPISNRQFSNNDELSSLQLTKEHLKTKLDFSKIQCYEELGAKLIEDRLLLTALELYAELGEAGHEILCLKQFFSNPGNFEKSAKASGMLVRSMSQTTLDSLDFAPISEDGDRAGGDRVAVLEFELRKAKETITALRENLTQQVELENASTRSETESTSSQNNLVTHHSTPEPMKAYEQRAINFLVHEYLLTHGYRLTSITFADENTDQDFEHWDDVGLNMERPVSLLTMYRHRFRPAFPAQIVQTENSETQTEDTSNDSSDLTMQLGGSTEESGNNSYDISSLPSSTKSEGKVVSLPTQHDIRESMITKSLSFNASHLNVEKPSTVSVAALPRPSMATRFDPHHIPPTFPQQVQLQNSARALKEELQQGVEDVCQKLNSFFSKPPSLSGSSVNNAMGYTHVKPPDRSSFSLFHTK</sequence>
<keyword evidence="3" id="KW-1185">Reference proteome</keyword>
<dbReference type="EMBL" id="CAKKLH010000012">
    <property type="protein sequence ID" value="CAH0098938.1"/>
    <property type="molecule type" value="Genomic_DNA"/>
</dbReference>
<feature type="region of interest" description="Disordered" evidence="1">
    <location>
        <begin position="251"/>
        <end position="300"/>
    </location>
</feature>